<dbReference type="Pfam" id="PF01406">
    <property type="entry name" value="tRNA-synt_1e"/>
    <property type="match status" value="1"/>
</dbReference>
<comment type="caution">
    <text evidence="5">The sequence shown here is derived from an EMBL/GenBank/DDBJ whole genome shotgun (WGS) entry which is preliminary data.</text>
</comment>
<evidence type="ECO:0000256" key="1">
    <source>
        <dbReference type="ARBA" id="ARBA00022598"/>
    </source>
</evidence>
<reference evidence="5 6" key="2">
    <citation type="journal article" date="2017" name="Genome Biol.">
        <title>New reference genome sequences of hot pepper reveal the massive evolution of plant disease-resistance genes by retroduplication.</title>
        <authorList>
            <person name="Kim S."/>
            <person name="Park J."/>
            <person name="Yeom S.I."/>
            <person name="Kim Y.M."/>
            <person name="Seo E."/>
            <person name="Kim K.T."/>
            <person name="Kim M.S."/>
            <person name="Lee J.M."/>
            <person name="Cheong K."/>
            <person name="Shin H.S."/>
            <person name="Kim S.B."/>
            <person name="Han K."/>
            <person name="Lee J."/>
            <person name="Park M."/>
            <person name="Lee H.A."/>
            <person name="Lee H.Y."/>
            <person name="Lee Y."/>
            <person name="Oh S."/>
            <person name="Lee J.H."/>
            <person name="Choi E."/>
            <person name="Choi E."/>
            <person name="Lee S.E."/>
            <person name="Jeon J."/>
            <person name="Kim H."/>
            <person name="Choi G."/>
            <person name="Song H."/>
            <person name="Lee J."/>
            <person name="Lee S.C."/>
            <person name="Kwon J.K."/>
            <person name="Lee H.Y."/>
            <person name="Koo N."/>
            <person name="Hong Y."/>
            <person name="Kim R.W."/>
            <person name="Kang W.H."/>
            <person name="Huh J.H."/>
            <person name="Kang B.C."/>
            <person name="Yang T.J."/>
            <person name="Lee Y.H."/>
            <person name="Bennetzen J.L."/>
            <person name="Choi D."/>
        </authorList>
    </citation>
    <scope>NUCLEOTIDE SEQUENCE [LARGE SCALE GENOMIC DNA]</scope>
    <source>
        <strain evidence="6">cv. CM334</strain>
    </source>
</reference>
<evidence type="ECO:0000313" key="6">
    <source>
        <dbReference type="Proteomes" id="UP000222542"/>
    </source>
</evidence>
<dbReference type="OMA" id="GRIATWY"/>
<keyword evidence="3" id="KW-0067">ATP-binding</keyword>
<dbReference type="Gramene" id="PHT64456">
    <property type="protein sequence ID" value="PHT64456"/>
    <property type="gene ID" value="T459_31807"/>
</dbReference>
<dbReference type="GO" id="GO:0005524">
    <property type="term" value="F:ATP binding"/>
    <property type="evidence" value="ECO:0007669"/>
    <property type="project" value="UniProtKB-KW"/>
</dbReference>
<sequence length="149" mass="17451">MKQKELFQSKERGKVKMYLKYLGYDVVYVRNFNDMCARYCEEFLRDMDDLQCLCPTHLPRVTQHMQQIIDMISKIIMNNGCAYMIDGDVYFSVDSFPEYGRGSSAGRKLEYDNYGIERVYVYSRKKNLADFALWKAAKPGEPSVAFIEV</sequence>
<dbReference type="PANTHER" id="PTHR10890">
    <property type="entry name" value="CYSTEINYL-TRNA SYNTHETASE"/>
    <property type="match status" value="1"/>
</dbReference>
<keyword evidence="2" id="KW-0547">Nucleotide-binding</keyword>
<evidence type="ECO:0000256" key="2">
    <source>
        <dbReference type="ARBA" id="ARBA00022741"/>
    </source>
</evidence>
<dbReference type="GO" id="GO:0016874">
    <property type="term" value="F:ligase activity"/>
    <property type="evidence" value="ECO:0007669"/>
    <property type="project" value="UniProtKB-KW"/>
</dbReference>
<dbReference type="Proteomes" id="UP000222542">
    <property type="component" value="Unassembled WGS sequence"/>
</dbReference>
<dbReference type="EMBL" id="AYRZ02000015">
    <property type="protein sequence ID" value="PHT64456.1"/>
    <property type="molecule type" value="Genomic_DNA"/>
</dbReference>
<evidence type="ECO:0000256" key="3">
    <source>
        <dbReference type="ARBA" id="ARBA00022840"/>
    </source>
</evidence>
<evidence type="ECO:0000313" key="5">
    <source>
        <dbReference type="EMBL" id="PHT64456.1"/>
    </source>
</evidence>
<gene>
    <name evidence="5" type="ORF">T459_31807</name>
</gene>
<keyword evidence="6" id="KW-1185">Reference proteome</keyword>
<keyword evidence="1" id="KW-0436">Ligase</keyword>
<reference evidence="5 6" key="1">
    <citation type="journal article" date="2014" name="Nat. Genet.">
        <title>Genome sequence of the hot pepper provides insights into the evolution of pungency in Capsicum species.</title>
        <authorList>
            <person name="Kim S."/>
            <person name="Park M."/>
            <person name="Yeom S.I."/>
            <person name="Kim Y.M."/>
            <person name="Lee J.M."/>
            <person name="Lee H.A."/>
            <person name="Seo E."/>
            <person name="Choi J."/>
            <person name="Cheong K."/>
            <person name="Kim K.T."/>
            <person name="Jung K."/>
            <person name="Lee G.W."/>
            <person name="Oh S.K."/>
            <person name="Bae C."/>
            <person name="Kim S.B."/>
            <person name="Lee H.Y."/>
            <person name="Kim S.Y."/>
            <person name="Kim M.S."/>
            <person name="Kang B.C."/>
            <person name="Jo Y.D."/>
            <person name="Yang H.B."/>
            <person name="Jeong H.J."/>
            <person name="Kang W.H."/>
            <person name="Kwon J.K."/>
            <person name="Shin C."/>
            <person name="Lim J.Y."/>
            <person name="Park J.H."/>
            <person name="Huh J.H."/>
            <person name="Kim J.S."/>
            <person name="Kim B.D."/>
            <person name="Cohen O."/>
            <person name="Paran I."/>
            <person name="Suh M.C."/>
            <person name="Lee S.B."/>
            <person name="Kim Y.K."/>
            <person name="Shin Y."/>
            <person name="Noh S.J."/>
            <person name="Park J."/>
            <person name="Seo Y.S."/>
            <person name="Kwon S.Y."/>
            <person name="Kim H.A."/>
            <person name="Park J.M."/>
            <person name="Kim H.J."/>
            <person name="Choi S.B."/>
            <person name="Bosland P.W."/>
            <person name="Reeves G."/>
            <person name="Jo S.H."/>
            <person name="Lee B.W."/>
            <person name="Cho H.T."/>
            <person name="Choi H.S."/>
            <person name="Lee M.S."/>
            <person name="Yu Y."/>
            <person name="Do Choi Y."/>
            <person name="Park B.S."/>
            <person name="van Deynze A."/>
            <person name="Ashrafi H."/>
            <person name="Hill T."/>
            <person name="Kim W.T."/>
            <person name="Pai H.S."/>
            <person name="Ahn H.K."/>
            <person name="Yeam I."/>
            <person name="Giovannoni J.J."/>
            <person name="Rose J.K."/>
            <person name="Sorensen I."/>
            <person name="Lee S.J."/>
            <person name="Kim R.W."/>
            <person name="Choi I.Y."/>
            <person name="Choi B.S."/>
            <person name="Lim J.S."/>
            <person name="Lee Y.H."/>
            <person name="Choi D."/>
        </authorList>
    </citation>
    <scope>NUCLEOTIDE SEQUENCE [LARGE SCALE GENOMIC DNA]</scope>
    <source>
        <strain evidence="6">cv. CM334</strain>
    </source>
</reference>
<organism evidence="5 6">
    <name type="scientific">Capsicum annuum</name>
    <name type="common">Capsicum pepper</name>
    <dbReference type="NCBI Taxonomy" id="4072"/>
    <lineage>
        <taxon>Eukaryota</taxon>
        <taxon>Viridiplantae</taxon>
        <taxon>Streptophyta</taxon>
        <taxon>Embryophyta</taxon>
        <taxon>Tracheophyta</taxon>
        <taxon>Spermatophyta</taxon>
        <taxon>Magnoliopsida</taxon>
        <taxon>eudicotyledons</taxon>
        <taxon>Gunneridae</taxon>
        <taxon>Pentapetalae</taxon>
        <taxon>asterids</taxon>
        <taxon>lamiids</taxon>
        <taxon>Solanales</taxon>
        <taxon>Solanaceae</taxon>
        <taxon>Solanoideae</taxon>
        <taxon>Capsiceae</taxon>
        <taxon>Capsicum</taxon>
    </lineage>
</organism>
<dbReference type="PANTHER" id="PTHR10890:SF26">
    <property type="entry name" value="CYSTEINE--TRNA LIGASE 1, CYTOPLASMIC-RELATED"/>
    <property type="match status" value="1"/>
</dbReference>
<dbReference type="InterPro" id="IPR014729">
    <property type="entry name" value="Rossmann-like_a/b/a_fold"/>
</dbReference>
<evidence type="ECO:0000259" key="4">
    <source>
        <dbReference type="Pfam" id="PF01406"/>
    </source>
</evidence>
<dbReference type="STRING" id="4072.A0A2G2Y3V6"/>
<protein>
    <recommendedName>
        <fullName evidence="4">tRNA synthetases class I catalytic domain-containing protein</fullName>
    </recommendedName>
</protein>
<dbReference type="Gene3D" id="3.40.50.620">
    <property type="entry name" value="HUPs"/>
    <property type="match status" value="1"/>
</dbReference>
<feature type="domain" description="tRNA synthetases class I catalytic" evidence="4">
    <location>
        <begin position="33"/>
        <end position="143"/>
    </location>
</feature>
<dbReference type="InterPro" id="IPR024909">
    <property type="entry name" value="Cys-tRNA/MSH_ligase"/>
</dbReference>
<dbReference type="SUPFAM" id="SSF52374">
    <property type="entry name" value="Nucleotidylyl transferase"/>
    <property type="match status" value="1"/>
</dbReference>
<dbReference type="InterPro" id="IPR032678">
    <property type="entry name" value="tRNA-synt_1_cat_dom"/>
</dbReference>
<name>A0A2G2Y3V6_CAPAN</name>
<proteinExistence type="predicted"/>
<accession>A0A2G2Y3V6</accession>
<dbReference type="AlphaFoldDB" id="A0A2G2Y3V6"/>